<dbReference type="OrthoDB" id="9393105at2759"/>
<proteinExistence type="predicted"/>
<keyword evidence="3" id="KW-0547">Nucleotide-binding</keyword>
<dbReference type="PROSITE" id="PS51194">
    <property type="entry name" value="HELICASE_CTER"/>
    <property type="match status" value="1"/>
</dbReference>
<keyword evidence="4" id="KW-1185">Reference proteome</keyword>
<feature type="domain" description="Helicase C-terminal" evidence="2">
    <location>
        <begin position="1"/>
        <end position="172"/>
    </location>
</feature>
<evidence type="ECO:0000313" key="4">
    <source>
        <dbReference type="Proteomes" id="UP000545329"/>
    </source>
</evidence>
<evidence type="ECO:0000313" key="3">
    <source>
        <dbReference type="EMBL" id="NXS83054.1"/>
    </source>
</evidence>
<dbReference type="GO" id="GO:0071013">
    <property type="term" value="C:catalytic step 2 spliceosome"/>
    <property type="evidence" value="ECO:0007669"/>
    <property type="project" value="TreeGrafter"/>
</dbReference>
<dbReference type="Proteomes" id="UP000545329">
    <property type="component" value="Unassembled WGS sequence"/>
</dbReference>
<sequence>HVTQPPGDILVFLTGQEEIEACVELLQERCRRLGSRLPELLVLPIYANLPSELQARIFQPTPPGARKVRWPFKGGAGLEEKGAGEVTMPPRCPQASANQRAGWVGDSEVTMPPRCPQASANQRAGRAGRVAPGKCFRLYTAWAFQHELEETPVPEIQRADLGSLVLLLKSLG</sequence>
<keyword evidence="3" id="KW-0347">Helicase</keyword>
<gene>
    <name evidence="3" type="primary">Dhx16</name>
    <name evidence="3" type="ORF">ERPZAN_R06736</name>
</gene>
<dbReference type="AlphaFoldDB" id="A0A7L2XL41"/>
<dbReference type="SUPFAM" id="SSF52540">
    <property type="entry name" value="P-loop containing nucleoside triphosphate hydrolases"/>
    <property type="match status" value="1"/>
</dbReference>
<organism evidence="3 4">
    <name type="scientific">Erpornis zantholeuca</name>
    <dbReference type="NCBI Taxonomy" id="1112836"/>
    <lineage>
        <taxon>Eukaryota</taxon>
        <taxon>Metazoa</taxon>
        <taxon>Chordata</taxon>
        <taxon>Craniata</taxon>
        <taxon>Vertebrata</taxon>
        <taxon>Euteleostomi</taxon>
        <taxon>Archelosauria</taxon>
        <taxon>Archosauria</taxon>
        <taxon>Dinosauria</taxon>
        <taxon>Saurischia</taxon>
        <taxon>Theropoda</taxon>
        <taxon>Coelurosauria</taxon>
        <taxon>Aves</taxon>
        <taxon>Neognathae</taxon>
        <taxon>Neoaves</taxon>
        <taxon>Telluraves</taxon>
        <taxon>Australaves</taxon>
        <taxon>Passeriformes</taxon>
        <taxon>Sylvioidea</taxon>
        <taxon>Timaliidae</taxon>
        <taxon>Erpornis</taxon>
    </lineage>
</organism>
<comment type="caution">
    <text evidence="3">The sequence shown here is derived from an EMBL/GenBank/DDBJ whole genome shotgun (WGS) entry which is preliminary data.</text>
</comment>
<feature type="non-terminal residue" evidence="3">
    <location>
        <position position="1"/>
    </location>
</feature>
<keyword evidence="3" id="KW-0378">Hydrolase</keyword>
<dbReference type="InterPro" id="IPR027417">
    <property type="entry name" value="P-loop_NTPase"/>
</dbReference>
<feature type="non-terminal residue" evidence="3">
    <location>
        <position position="172"/>
    </location>
</feature>
<evidence type="ECO:0000256" key="1">
    <source>
        <dbReference type="ARBA" id="ARBA00047984"/>
    </source>
</evidence>
<accession>A0A7L2XL41</accession>
<dbReference type="GO" id="GO:0003723">
    <property type="term" value="F:RNA binding"/>
    <property type="evidence" value="ECO:0007669"/>
    <property type="project" value="TreeGrafter"/>
</dbReference>
<dbReference type="Gene3D" id="3.40.50.300">
    <property type="entry name" value="P-loop containing nucleotide triphosphate hydrolases"/>
    <property type="match status" value="2"/>
</dbReference>
<dbReference type="PANTHER" id="PTHR18934:SF83">
    <property type="entry name" value="PRE-MRNA-SPLICING FACTOR ATP-DEPENDENT RNA HELICASE DHX16"/>
    <property type="match status" value="1"/>
</dbReference>
<protein>
    <submittedName>
        <fullName evidence="3">DHX16 helicase</fullName>
    </submittedName>
</protein>
<reference evidence="3 4" key="1">
    <citation type="submission" date="2019-09" db="EMBL/GenBank/DDBJ databases">
        <title>Bird 10,000 Genomes (B10K) Project - Family phase.</title>
        <authorList>
            <person name="Zhang G."/>
        </authorList>
    </citation>
    <scope>NUCLEOTIDE SEQUENCE [LARGE SCALE GENOMIC DNA]</scope>
    <source>
        <strain evidence="3">B10K-DU-002-58</strain>
        <tissue evidence="3">Muscle</tissue>
    </source>
</reference>
<dbReference type="InterPro" id="IPR001650">
    <property type="entry name" value="Helicase_C-like"/>
</dbReference>
<dbReference type="CDD" id="cd18791">
    <property type="entry name" value="SF2_C_RHA"/>
    <property type="match status" value="1"/>
</dbReference>
<dbReference type="GO" id="GO:0003724">
    <property type="term" value="F:RNA helicase activity"/>
    <property type="evidence" value="ECO:0007669"/>
    <property type="project" value="UniProtKB-EC"/>
</dbReference>
<name>A0A7L2XL41_9PASS</name>
<dbReference type="PANTHER" id="PTHR18934">
    <property type="entry name" value="ATP-DEPENDENT RNA HELICASE"/>
    <property type="match status" value="1"/>
</dbReference>
<dbReference type="EMBL" id="VZTN01016980">
    <property type="protein sequence ID" value="NXS83054.1"/>
    <property type="molecule type" value="Genomic_DNA"/>
</dbReference>
<comment type="catalytic activity">
    <reaction evidence="1">
        <text>ATP + H2O = ADP + phosphate + H(+)</text>
        <dbReference type="Rhea" id="RHEA:13065"/>
        <dbReference type="ChEBI" id="CHEBI:15377"/>
        <dbReference type="ChEBI" id="CHEBI:15378"/>
        <dbReference type="ChEBI" id="CHEBI:30616"/>
        <dbReference type="ChEBI" id="CHEBI:43474"/>
        <dbReference type="ChEBI" id="CHEBI:456216"/>
        <dbReference type="EC" id="3.6.4.13"/>
    </reaction>
</comment>
<evidence type="ECO:0000259" key="2">
    <source>
        <dbReference type="PROSITE" id="PS51194"/>
    </source>
</evidence>
<keyword evidence="3" id="KW-0067">ATP-binding</keyword>